<feature type="compositionally biased region" description="Basic and acidic residues" evidence="1">
    <location>
        <begin position="199"/>
        <end position="213"/>
    </location>
</feature>
<organism evidence="3 4">
    <name type="scientific">Novosphingobium humi</name>
    <dbReference type="NCBI Taxonomy" id="2282397"/>
    <lineage>
        <taxon>Bacteria</taxon>
        <taxon>Pseudomonadati</taxon>
        <taxon>Pseudomonadota</taxon>
        <taxon>Alphaproteobacteria</taxon>
        <taxon>Sphingomonadales</taxon>
        <taxon>Sphingomonadaceae</taxon>
        <taxon>Novosphingobium</taxon>
    </lineage>
</organism>
<protein>
    <submittedName>
        <fullName evidence="3">CehA/McbA family metallohydrolase</fullName>
    </submittedName>
</protein>
<dbReference type="InterPro" id="IPR052018">
    <property type="entry name" value="PHP_domain"/>
</dbReference>
<keyword evidence="3" id="KW-0614">Plasmid</keyword>
<dbReference type="NCBIfam" id="NF038032">
    <property type="entry name" value="CehA_McbA_metalo"/>
    <property type="match status" value="1"/>
</dbReference>
<dbReference type="Gene3D" id="3.20.20.140">
    <property type="entry name" value="Metal-dependent hydrolases"/>
    <property type="match status" value="1"/>
</dbReference>
<evidence type="ECO:0000313" key="3">
    <source>
        <dbReference type="EMBL" id="WCT79615.1"/>
    </source>
</evidence>
<evidence type="ECO:0000256" key="1">
    <source>
        <dbReference type="SAM" id="MobiDB-lite"/>
    </source>
</evidence>
<feature type="chain" id="PRO_5045505054" evidence="2">
    <location>
        <begin position="20"/>
        <end position="380"/>
    </location>
</feature>
<dbReference type="CDD" id="cd07432">
    <property type="entry name" value="PHP_HisPPase"/>
    <property type="match status" value="1"/>
</dbReference>
<feature type="signal peptide" evidence="2">
    <location>
        <begin position="1"/>
        <end position="19"/>
    </location>
</feature>
<accession>A0ABY7U4S0</accession>
<dbReference type="EMBL" id="CP117418">
    <property type="protein sequence ID" value="WCT79615.1"/>
    <property type="molecule type" value="Genomic_DNA"/>
</dbReference>
<dbReference type="PANTHER" id="PTHR42924:SF3">
    <property type="entry name" value="POLYMERASE_HISTIDINOL PHOSPHATASE N-TERMINAL DOMAIN-CONTAINING PROTEIN"/>
    <property type="match status" value="1"/>
</dbReference>
<dbReference type="SUPFAM" id="SSF89550">
    <property type="entry name" value="PHP domain-like"/>
    <property type="match status" value="1"/>
</dbReference>
<dbReference type="InterPro" id="IPR016195">
    <property type="entry name" value="Pol/histidinol_Pase-like"/>
</dbReference>
<geneLocation type="plasmid" evidence="3 4">
    <name>unnamed1</name>
</geneLocation>
<proteinExistence type="predicted"/>
<evidence type="ECO:0000313" key="4">
    <source>
        <dbReference type="Proteomes" id="UP001218231"/>
    </source>
</evidence>
<dbReference type="RefSeq" id="WP_273619886.1">
    <property type="nucleotide sequence ID" value="NZ_CP117418.1"/>
</dbReference>
<reference evidence="3 4" key="1">
    <citation type="submission" date="2023-02" db="EMBL/GenBank/DDBJ databases">
        <title>Genome sequence of Novosphingobium humi KACC 19094.</title>
        <authorList>
            <person name="Kim S."/>
            <person name="Heo J."/>
            <person name="Kwon S.-W."/>
        </authorList>
    </citation>
    <scope>NUCLEOTIDE SEQUENCE [LARGE SCALE GENOMIC DNA]</scope>
    <source>
        <strain evidence="3 4">KACC 19094</strain>
        <plasmid evidence="3 4">unnamed1</plasmid>
    </source>
</reference>
<gene>
    <name evidence="3" type="ORF">PQ457_16240</name>
</gene>
<dbReference type="Proteomes" id="UP001218231">
    <property type="component" value="Plasmid unnamed1"/>
</dbReference>
<keyword evidence="4" id="KW-1185">Reference proteome</keyword>
<sequence>MRKLNIMLGAMLLASTAHAQGVSAPVEPGVWMKGDLHLHSRHSKDTTNNSVGKIIHFAEDEGFDFLGITDHDNHVDGDTAHHTWADPEWRSGRIVLLYAAEWTTERGHVNVFSSHPYDQKLLRSMSDARDVKLIPLRKGLGVHMSANHPTNKDHYGFSFDMVDSIEVWNSSNWAKNPPALLVWDDMLKSGRMIAARGGSDSHHGWPDKPEDRGPLSGERMANYVGTPTTWVYAARRDRQGVVDALTHGHGSISANPRDPRVEFYADLDGDGKIDAMMGDNLRADGKPVTFRIRLSNATIPWAQYQVRVVRDGETFATLPVNASEPEATFTDTPPLGKRSYYRLEVTGPQADYPAVPMAAGRSDTMVALSNPVYFNYDPSF</sequence>
<keyword evidence="2" id="KW-0732">Signal</keyword>
<feature type="region of interest" description="Disordered" evidence="1">
    <location>
        <begin position="197"/>
        <end position="216"/>
    </location>
</feature>
<evidence type="ECO:0000256" key="2">
    <source>
        <dbReference type="SAM" id="SignalP"/>
    </source>
</evidence>
<name>A0ABY7U4S0_9SPHN</name>
<dbReference type="PANTHER" id="PTHR42924">
    <property type="entry name" value="EXONUCLEASE"/>
    <property type="match status" value="1"/>
</dbReference>